<dbReference type="EMBL" id="CAXIEN010000004">
    <property type="protein sequence ID" value="CAL1262242.1"/>
    <property type="molecule type" value="Genomic_DNA"/>
</dbReference>
<feature type="domain" description="SOCS box" evidence="1">
    <location>
        <begin position="379"/>
        <end position="421"/>
    </location>
</feature>
<keyword evidence="3" id="KW-1185">Reference proteome</keyword>
<organism evidence="2 3">
    <name type="scientific">Larinioides sclopetarius</name>
    <dbReference type="NCBI Taxonomy" id="280406"/>
    <lineage>
        <taxon>Eukaryota</taxon>
        <taxon>Metazoa</taxon>
        <taxon>Ecdysozoa</taxon>
        <taxon>Arthropoda</taxon>
        <taxon>Chelicerata</taxon>
        <taxon>Arachnida</taxon>
        <taxon>Araneae</taxon>
        <taxon>Araneomorphae</taxon>
        <taxon>Entelegynae</taxon>
        <taxon>Araneoidea</taxon>
        <taxon>Araneidae</taxon>
        <taxon>Larinioides</taxon>
    </lineage>
</organism>
<protein>
    <recommendedName>
        <fullName evidence="1">SOCS box domain-containing protein</fullName>
    </recommendedName>
</protein>
<dbReference type="CDD" id="cd03716">
    <property type="entry name" value="SOCS_ASB_like"/>
    <property type="match status" value="1"/>
</dbReference>
<dbReference type="InterPro" id="IPR001496">
    <property type="entry name" value="SOCS_box"/>
</dbReference>
<dbReference type="PROSITE" id="PS50225">
    <property type="entry name" value="SOCS"/>
    <property type="match status" value="1"/>
</dbReference>
<dbReference type="AlphaFoldDB" id="A0AAV1YTX0"/>
<dbReference type="SUPFAM" id="SSF158235">
    <property type="entry name" value="SOCS box-like"/>
    <property type="match status" value="1"/>
</dbReference>
<dbReference type="Proteomes" id="UP001497382">
    <property type="component" value="Unassembled WGS sequence"/>
</dbReference>
<accession>A0AAV1YTX0</accession>
<dbReference type="SMART" id="SM00969">
    <property type="entry name" value="SOCS_box"/>
    <property type="match status" value="1"/>
</dbReference>
<dbReference type="InterPro" id="IPR036036">
    <property type="entry name" value="SOCS_box-like_dom_sf"/>
</dbReference>
<dbReference type="GO" id="GO:0035556">
    <property type="term" value="P:intracellular signal transduction"/>
    <property type="evidence" value="ECO:0007669"/>
    <property type="project" value="InterPro"/>
</dbReference>
<comment type="caution">
    <text evidence="2">The sequence shown here is derived from an EMBL/GenBank/DDBJ whole genome shotgun (WGS) entry which is preliminary data.</text>
</comment>
<name>A0AAV1YTX0_9ARAC</name>
<gene>
    <name evidence="2" type="ORF">LARSCL_LOCUS882</name>
</gene>
<evidence type="ECO:0000313" key="3">
    <source>
        <dbReference type="Proteomes" id="UP001497382"/>
    </source>
</evidence>
<dbReference type="Pfam" id="PF07525">
    <property type="entry name" value="SOCS_box"/>
    <property type="match status" value="1"/>
</dbReference>
<reference evidence="2 3" key="1">
    <citation type="submission" date="2024-04" db="EMBL/GenBank/DDBJ databases">
        <authorList>
            <person name="Rising A."/>
            <person name="Reimegard J."/>
            <person name="Sonavane S."/>
            <person name="Akerstrom W."/>
            <person name="Nylinder S."/>
            <person name="Hedman E."/>
            <person name="Kallberg Y."/>
        </authorList>
    </citation>
    <scope>NUCLEOTIDE SEQUENCE [LARGE SCALE GENOMIC DNA]</scope>
</reference>
<sequence>MDRFFHELKYRSINLDDAKSIVRHSFIVQKSVTHLDLSTCEYTSYQKQIRKMLNYAASGVSKANIQTEEDSRKFFIKERDILYIFHLDLPKNKEPSLRNLPFSHHERNLPFYKETECDSETFNVSRITVPDIWYQRNIRNLLIPFLRMTDRKMDTLIKLHHGSTSRKDKVRILGVGTLLSVCVSLNIFCCELETVGNLYGLLIVVNNHDPLTISNETNAILYQSYGNKNEVQTNVVFDNIINGLLDMRCYHILPAALNYGHVPQLNRCDIETLLNFVRCTWNYSEEQLLKGIIGGVFSIRRNALLLRTLLPLLQSEGQKAAIQAARHVLSILWRAIHDPFLSRREVEYAYKDVLEEDLFTLLNNFYQEIVEEYPLYPTPRSLKHYSRMVIRTLLKDNEFLPDGINQLDIPQELRSYLRLEF</sequence>
<evidence type="ECO:0000259" key="1">
    <source>
        <dbReference type="PROSITE" id="PS50225"/>
    </source>
</evidence>
<evidence type="ECO:0000313" key="2">
    <source>
        <dbReference type="EMBL" id="CAL1262242.1"/>
    </source>
</evidence>
<dbReference type="Gene3D" id="1.10.750.20">
    <property type="entry name" value="SOCS box"/>
    <property type="match status" value="1"/>
</dbReference>
<proteinExistence type="predicted"/>